<comment type="similarity">
    <text evidence="1 4">Belongs to the aldehyde dehydrogenase family.</text>
</comment>
<dbReference type="InterPro" id="IPR051020">
    <property type="entry name" value="ALDH-related_metabolic_enz"/>
</dbReference>
<feature type="active site" evidence="3">
    <location>
        <position position="257"/>
    </location>
</feature>
<evidence type="ECO:0000313" key="6">
    <source>
        <dbReference type="EMBL" id="MBP5858580.1"/>
    </source>
</evidence>
<dbReference type="InterPro" id="IPR015590">
    <property type="entry name" value="Aldehyde_DH_dom"/>
</dbReference>
<name>A0A8J7S2E1_9PROT</name>
<sequence>MATAHQEAEQVFHSFTAEGVRPSEATDDLLVTDPWTGKVAAHLVPASEGMIAGAVEAAAAAFHANQWETRHRRAGWLDAAADAIEADRAALVDLMVRHIGKPVKAAGFEVGRSAGFLRACARHAHEIGGETVPLDSAPNGAGRHGIAERVPLGVILGITPFNAPANLLVQKVAPALATGNAIIVKPAPEGAAVALRIAAAFREGGLPDGLFQVLLGGAEEALALAAHPAVAAVTLTGGTAAGEAVARAAGAKPFLGELGGNSANIVCDDADIEDAAARIAPSAYEASGQQCISTQRIIVDRRVRPAFEDALLARIDALSAGDPGKPETDLGPVVHARAADRIMAMVEAAAADGARLLREPRREGCLIHPTLVCDAPRDARVVREEVFGPVAVLMEADGFEQAVAIANDCEFGLQAACFTARLDRAMAAGRMLRAGSVWINEASRFRLDNYPFGGFGKSGTGREGIKYAMDEMTTWKFLGIRLPGGYPA</sequence>
<feature type="domain" description="Aldehyde dehydrogenase" evidence="5">
    <location>
        <begin position="27"/>
        <end position="477"/>
    </location>
</feature>
<dbReference type="EMBL" id="JAGMWN010000009">
    <property type="protein sequence ID" value="MBP5858580.1"/>
    <property type="molecule type" value="Genomic_DNA"/>
</dbReference>
<keyword evidence="2 4" id="KW-0560">Oxidoreductase</keyword>
<dbReference type="PROSITE" id="PS00687">
    <property type="entry name" value="ALDEHYDE_DEHYDR_GLU"/>
    <property type="match status" value="1"/>
</dbReference>
<protein>
    <submittedName>
        <fullName evidence="6">Aldehyde dehydrogenase family protein</fullName>
    </submittedName>
</protein>
<evidence type="ECO:0000313" key="7">
    <source>
        <dbReference type="Proteomes" id="UP000672602"/>
    </source>
</evidence>
<dbReference type="Gene3D" id="3.40.309.10">
    <property type="entry name" value="Aldehyde Dehydrogenase, Chain A, domain 2"/>
    <property type="match status" value="1"/>
</dbReference>
<dbReference type="Pfam" id="PF00171">
    <property type="entry name" value="Aldedh"/>
    <property type="match status" value="1"/>
</dbReference>
<gene>
    <name evidence="6" type="ORF">KAJ83_16285</name>
</gene>
<evidence type="ECO:0000256" key="1">
    <source>
        <dbReference type="ARBA" id="ARBA00009986"/>
    </source>
</evidence>
<dbReference type="GO" id="GO:0008911">
    <property type="term" value="F:lactaldehyde dehydrogenase (NAD+) activity"/>
    <property type="evidence" value="ECO:0007669"/>
    <property type="project" value="TreeGrafter"/>
</dbReference>
<organism evidence="6 7">
    <name type="scientific">Marivibrio halodurans</name>
    <dbReference type="NCBI Taxonomy" id="2039722"/>
    <lineage>
        <taxon>Bacteria</taxon>
        <taxon>Pseudomonadati</taxon>
        <taxon>Pseudomonadota</taxon>
        <taxon>Alphaproteobacteria</taxon>
        <taxon>Rhodospirillales</taxon>
        <taxon>Rhodospirillaceae</taxon>
        <taxon>Marivibrio</taxon>
    </lineage>
</organism>
<dbReference type="InterPro" id="IPR016163">
    <property type="entry name" value="Ald_DH_C"/>
</dbReference>
<dbReference type="PANTHER" id="PTHR42991">
    <property type="entry name" value="ALDEHYDE DEHYDROGENASE"/>
    <property type="match status" value="1"/>
</dbReference>
<dbReference type="PANTHER" id="PTHR42991:SF1">
    <property type="entry name" value="ALDEHYDE DEHYDROGENASE"/>
    <property type="match status" value="1"/>
</dbReference>
<reference evidence="6" key="1">
    <citation type="submission" date="2021-04" db="EMBL/GenBank/DDBJ databases">
        <authorList>
            <person name="Zhang D.-C."/>
        </authorList>
    </citation>
    <scope>NUCLEOTIDE SEQUENCE</scope>
    <source>
        <strain evidence="6">CGMCC 1.15697</strain>
    </source>
</reference>
<dbReference type="Gene3D" id="3.40.605.10">
    <property type="entry name" value="Aldehyde Dehydrogenase, Chain A, domain 1"/>
    <property type="match status" value="1"/>
</dbReference>
<proteinExistence type="inferred from homology"/>
<dbReference type="SUPFAM" id="SSF53720">
    <property type="entry name" value="ALDH-like"/>
    <property type="match status" value="1"/>
</dbReference>
<comment type="caution">
    <text evidence="6">The sequence shown here is derived from an EMBL/GenBank/DDBJ whole genome shotgun (WGS) entry which is preliminary data.</text>
</comment>
<accession>A0A8J7S2E1</accession>
<keyword evidence="7" id="KW-1185">Reference proteome</keyword>
<evidence type="ECO:0000259" key="5">
    <source>
        <dbReference type="Pfam" id="PF00171"/>
    </source>
</evidence>
<dbReference type="AlphaFoldDB" id="A0A8J7S2E1"/>
<evidence type="ECO:0000256" key="4">
    <source>
        <dbReference type="RuleBase" id="RU003345"/>
    </source>
</evidence>
<dbReference type="Proteomes" id="UP000672602">
    <property type="component" value="Unassembled WGS sequence"/>
</dbReference>
<evidence type="ECO:0000256" key="3">
    <source>
        <dbReference type="PROSITE-ProRule" id="PRU10007"/>
    </source>
</evidence>
<dbReference type="RefSeq" id="WP_210683172.1">
    <property type="nucleotide sequence ID" value="NZ_JAGMWN010000009.1"/>
</dbReference>
<dbReference type="InterPro" id="IPR016161">
    <property type="entry name" value="Ald_DH/histidinol_DH"/>
</dbReference>
<evidence type="ECO:0000256" key="2">
    <source>
        <dbReference type="ARBA" id="ARBA00023002"/>
    </source>
</evidence>
<dbReference type="InterPro" id="IPR016162">
    <property type="entry name" value="Ald_DH_N"/>
</dbReference>
<dbReference type="InterPro" id="IPR029510">
    <property type="entry name" value="Ald_DH_CS_GLU"/>
</dbReference>